<dbReference type="PATRIC" id="fig|1705578.3.peg.2324"/>
<dbReference type="Proteomes" id="UP000093694">
    <property type="component" value="Unassembled WGS sequence"/>
</dbReference>
<evidence type="ECO:0000313" key="3">
    <source>
        <dbReference type="EMBL" id="OBR97463.1"/>
    </source>
</evidence>
<evidence type="ECO:0000313" key="4">
    <source>
        <dbReference type="Proteomes" id="UP000077384"/>
    </source>
</evidence>
<organism evidence="2 4">
    <name type="scientific">Clostridium coskatii</name>
    <dbReference type="NCBI Taxonomy" id="1705578"/>
    <lineage>
        <taxon>Bacteria</taxon>
        <taxon>Bacillati</taxon>
        <taxon>Bacillota</taxon>
        <taxon>Clostridia</taxon>
        <taxon>Eubacteriales</taxon>
        <taxon>Clostridiaceae</taxon>
        <taxon>Clostridium</taxon>
    </lineage>
</organism>
<comment type="caution">
    <text evidence="2">The sequence shown here is derived from an EMBL/GenBank/DDBJ whole genome shotgun (WGS) entry which is preliminary data.</text>
</comment>
<protein>
    <submittedName>
        <fullName evidence="2">Uncharacterized protein</fullName>
    </submittedName>
</protein>
<name>A0A166RD85_9CLOT</name>
<proteinExistence type="predicted"/>
<keyword evidence="5" id="KW-1185">Reference proteome</keyword>
<dbReference type="AlphaFoldDB" id="A0A166RD85"/>
<dbReference type="Proteomes" id="UP000077384">
    <property type="component" value="Unassembled WGS sequence"/>
</dbReference>
<reference evidence="3 5" key="2">
    <citation type="journal article" date="2016" name="Front. Microbiol.">
        <title>Industrial Acetogenic Biocatalysts: A Comparative Metabolic and Genomic Analysis.</title>
        <authorList>
            <person name="Bengelsdorf F."/>
            <person name="Poehlein A."/>
            <person name="Sonja S."/>
            <person name="Erz C."/>
            <person name="Hummel T."/>
            <person name="Hoffmeister S."/>
            <person name="Daniel R."/>
            <person name="Durre P."/>
        </authorList>
    </citation>
    <scope>NUCLEOTIDE SEQUENCE [LARGE SCALE GENOMIC DNA]</scope>
    <source>
        <strain evidence="3 5">PTA-10522</strain>
    </source>
</reference>
<evidence type="ECO:0000313" key="5">
    <source>
        <dbReference type="Proteomes" id="UP000093694"/>
    </source>
</evidence>
<dbReference type="RefSeq" id="WP_063602035.1">
    <property type="nucleotide sequence ID" value="NZ_LITQ01000030.1"/>
</dbReference>
<evidence type="ECO:0000256" key="1">
    <source>
        <dbReference type="SAM" id="MobiDB-lite"/>
    </source>
</evidence>
<dbReference type="EMBL" id="LITQ01000030">
    <property type="protein sequence ID" value="OAA90701.1"/>
    <property type="molecule type" value="Genomic_DNA"/>
</dbReference>
<dbReference type="EMBL" id="LROR01000023">
    <property type="protein sequence ID" value="OBR97463.1"/>
    <property type="molecule type" value="Genomic_DNA"/>
</dbReference>
<accession>A0A166RD85</accession>
<gene>
    <name evidence="3" type="ORF">CLCOS_03190</name>
    <name evidence="2" type="ORF">WX73_02066</name>
</gene>
<evidence type="ECO:0000313" key="2">
    <source>
        <dbReference type="EMBL" id="OAA90701.1"/>
    </source>
</evidence>
<feature type="region of interest" description="Disordered" evidence="1">
    <location>
        <begin position="1"/>
        <end position="31"/>
    </location>
</feature>
<sequence>MSKNKKLKDLEKRQAQSRQQKAELQPKVVDPSKSKGNYLVQVVADGKVIKEVMALNSTVNIINLANQSVAADIK</sequence>
<reference evidence="2 4" key="1">
    <citation type="journal article" date="2015" name="Biotechnol. Bioeng.">
        <title>Genome sequence and phenotypic characterization of Caulobacter segnis.</title>
        <authorList>
            <person name="Patel S."/>
            <person name="Fletcher B."/>
            <person name="Scott D.C."/>
            <person name="Ely B."/>
        </authorList>
    </citation>
    <scope>NUCLEOTIDE SEQUENCE [LARGE SCALE GENOMIC DNA]</scope>
    <source>
        <strain evidence="2 4">PS02</strain>
    </source>
</reference>